<dbReference type="RefSeq" id="WP_174403398.1">
    <property type="nucleotide sequence ID" value="NZ_BLVO01000001.1"/>
</dbReference>
<evidence type="ECO:0000313" key="2">
    <source>
        <dbReference type="EMBL" id="GFM31687.1"/>
    </source>
</evidence>
<feature type="domain" description="Pyruvate phosphate dikinase AMP/ATP-binding" evidence="1">
    <location>
        <begin position="432"/>
        <end position="651"/>
    </location>
</feature>
<dbReference type="AlphaFoldDB" id="A0A7J0BDE0"/>
<name>A0A7J0BDE0_9BACT</name>
<proteinExistence type="predicted"/>
<dbReference type="InterPro" id="IPR002192">
    <property type="entry name" value="PPDK_AMP/ATP-bd"/>
</dbReference>
<dbReference type="Gene3D" id="3.40.50.2300">
    <property type="match status" value="1"/>
</dbReference>
<dbReference type="InterPro" id="IPR013815">
    <property type="entry name" value="ATP_grasp_subdomain_1"/>
</dbReference>
<evidence type="ECO:0000259" key="1">
    <source>
        <dbReference type="Pfam" id="PF01326"/>
    </source>
</evidence>
<dbReference type="Pfam" id="PF01326">
    <property type="entry name" value="PPDK_N"/>
    <property type="match status" value="1"/>
</dbReference>
<dbReference type="SUPFAM" id="SSF56059">
    <property type="entry name" value="Glutathione synthetase ATP-binding domain-like"/>
    <property type="match status" value="1"/>
</dbReference>
<organism evidence="2 3">
    <name type="scientific">Desulfovibrio subterraneus</name>
    <dbReference type="NCBI Taxonomy" id="2718620"/>
    <lineage>
        <taxon>Bacteria</taxon>
        <taxon>Pseudomonadati</taxon>
        <taxon>Thermodesulfobacteriota</taxon>
        <taxon>Desulfovibrionia</taxon>
        <taxon>Desulfovibrionales</taxon>
        <taxon>Desulfovibrionaceae</taxon>
        <taxon>Desulfovibrio</taxon>
    </lineage>
</organism>
<keyword evidence="2" id="KW-0670">Pyruvate</keyword>
<sequence length="1063" mass="118652">MQQFCYVHRSGTESRFAQYKELMASKVRNILLVSTPYDAWVMEEDCKLSERLVSEYRGLNLSQPPSLTWVSSFAEVPEQLDMHACDMLILMSNFTEEDLHSLKKAVKEPHPDLPVVMLTHQRIENPAEYREYGVDRSFVWTGNADLLLAIVKLSEDRRNAERDTEFAGVRVIIVVEDSPDYISSLLPILYRELVLQAQQVIHEGLNQEHRLLAMRARPKILVADNYERAMEYFRKYEHYVLGVISDVRFPMDGTVVADAGVQLLKQIRTERADIPLLLTSSESVNAARAAEVPAFFVDKNSPFLLAEVRRFVSEQLGFGDFVFRDAEGGEIGRATSMYGVEKMLRTIPDDVFLAHCSRNDFSRWFFARNEFELACAMRPLTNADFTDALTQRDFLLTLIRDRIRDRQRGVVVSFHAADFDPGTDFLKMGKGSLGGKSRGLAFLFRLLTQNGWLQEKYHDVQISPPRTLAVGVDGFEAFIRNNNLKYLAKTDVPDAEVARLFLAGKMPGWLEHHVRLYLREVNYPITIRSSSLLEDAQYQAYAGLYATFMLPNNHPDPQERLRQTLRAIRLVFASTYYQAPKAFSRRVKLRTDEEKMGVVIQEVVGQQYGEYFYPAISGVAQSHNYYPFGRMDTDDGVASIAMGLGKMVMDGGQILRFSPKHPQLLPQFAKDADMMRNSQTGFYSLYMGGASAAWEPADTGPAAGPSAVAASGAAPVSVAGAGVPDSPDRVVLREVYEAEPDGPISIVASSYDPREGVLRDTASAPGAKVLLFSQVLRHDSFPLPGILRDVLSMAEQAMGGPVEVEFAVDLPVSEAQRRKQEETGYPRGRFALLQLRPMSARAEVRKVTVTDEERQRAFCYSRNALGNAERRDIRDIVFVRPDAFDAAHTRDIAQEIGQMNRVLQDEGRPYLLIGFGRWGSADAWLGIPVGWQDICGVGAMIETSTETLKVEPSQGSHFFHNITTLGINYIMVEGKGEETLDWAWLGSLPEVSRGTSISRVQLDDPLLLKVDGRSSQCVILAEKQSGGAGSAVLPGIAGEVSDVGEADGNAPVSKTCKRDVFHV</sequence>
<accession>A0A7J0BDE0</accession>
<gene>
    <name evidence="2" type="ORF">DSM101010T_00520</name>
</gene>
<dbReference type="Proteomes" id="UP000503840">
    <property type="component" value="Unassembled WGS sequence"/>
</dbReference>
<evidence type="ECO:0000313" key="3">
    <source>
        <dbReference type="Proteomes" id="UP000503840"/>
    </source>
</evidence>
<reference evidence="2 3" key="1">
    <citation type="submission" date="2020-05" db="EMBL/GenBank/DDBJ databases">
        <title>Draft genome sequence of Desulfovibrio sp. strain HN2T.</title>
        <authorList>
            <person name="Ueno A."/>
            <person name="Tamazawa S."/>
            <person name="Tamamura S."/>
            <person name="Murakami T."/>
            <person name="Kiyama T."/>
            <person name="Inomata H."/>
            <person name="Amano Y."/>
            <person name="Miyakawa K."/>
            <person name="Tamaki H."/>
            <person name="Naganuma T."/>
            <person name="Kaneko K."/>
        </authorList>
    </citation>
    <scope>NUCLEOTIDE SEQUENCE [LARGE SCALE GENOMIC DNA]</scope>
    <source>
        <strain evidence="2 3">HN2</strain>
    </source>
</reference>
<dbReference type="GO" id="GO:0016301">
    <property type="term" value="F:kinase activity"/>
    <property type="evidence" value="ECO:0007669"/>
    <property type="project" value="InterPro"/>
</dbReference>
<keyword evidence="3" id="KW-1185">Reference proteome</keyword>
<dbReference type="EMBL" id="BLVO01000001">
    <property type="protein sequence ID" value="GFM31687.1"/>
    <property type="molecule type" value="Genomic_DNA"/>
</dbReference>
<protein>
    <submittedName>
        <fullName evidence="2">Phosphoenolpyruvate synthase</fullName>
    </submittedName>
</protein>
<dbReference type="Gene3D" id="3.30.1490.20">
    <property type="entry name" value="ATP-grasp fold, A domain"/>
    <property type="match status" value="1"/>
</dbReference>
<dbReference type="GO" id="GO:0005524">
    <property type="term" value="F:ATP binding"/>
    <property type="evidence" value="ECO:0007669"/>
    <property type="project" value="InterPro"/>
</dbReference>
<comment type="caution">
    <text evidence="2">The sequence shown here is derived from an EMBL/GenBank/DDBJ whole genome shotgun (WGS) entry which is preliminary data.</text>
</comment>